<proteinExistence type="predicted"/>
<feature type="region of interest" description="Disordered" evidence="1">
    <location>
        <begin position="128"/>
        <end position="156"/>
    </location>
</feature>
<gene>
    <name evidence="2" type="ORF">D0466_05865</name>
</gene>
<dbReference type="Proteomes" id="UP000262939">
    <property type="component" value="Unassembled WGS sequence"/>
</dbReference>
<dbReference type="OrthoDB" id="2871491at2"/>
<reference evidence="2 3" key="1">
    <citation type="submission" date="2018-08" db="EMBL/GenBank/DDBJ databases">
        <title>Bacillus chawlae sp. nov., Bacillus glennii sp. nov., and Bacillus saganii sp. nov. Isolated from the Vehicle Assembly Building at Kennedy Space Center where the Viking Spacecraft were Assembled.</title>
        <authorList>
            <person name="Seuylemezian A."/>
            <person name="Vaishampayan P."/>
        </authorList>
    </citation>
    <scope>NUCLEOTIDE SEQUENCE [LARGE SCALE GENOMIC DNA]</scope>
    <source>
        <strain evidence="2 3">V44-8</strain>
    </source>
</reference>
<name>A0A372LGK1_9BACI</name>
<evidence type="ECO:0000313" key="3">
    <source>
        <dbReference type="Proteomes" id="UP000262939"/>
    </source>
</evidence>
<accession>A0A372LGK1</accession>
<dbReference type="AlphaFoldDB" id="A0A372LGK1"/>
<comment type="caution">
    <text evidence="2">The sequence shown here is derived from an EMBL/GenBank/DDBJ whole genome shotgun (WGS) entry which is preliminary data.</text>
</comment>
<dbReference type="RefSeq" id="WP_117321593.1">
    <property type="nucleotide sequence ID" value="NZ_QVTD01000003.1"/>
</dbReference>
<protein>
    <submittedName>
        <fullName evidence="2">Uncharacterized protein</fullName>
    </submittedName>
</protein>
<organism evidence="2 3">
    <name type="scientific">Peribacillus glennii</name>
    <dbReference type="NCBI Taxonomy" id="2303991"/>
    <lineage>
        <taxon>Bacteria</taxon>
        <taxon>Bacillati</taxon>
        <taxon>Bacillota</taxon>
        <taxon>Bacilli</taxon>
        <taxon>Bacillales</taxon>
        <taxon>Bacillaceae</taxon>
        <taxon>Peribacillus</taxon>
    </lineage>
</organism>
<dbReference type="EMBL" id="QVTD01000003">
    <property type="protein sequence ID" value="RFU65417.1"/>
    <property type="molecule type" value="Genomic_DNA"/>
</dbReference>
<evidence type="ECO:0000313" key="2">
    <source>
        <dbReference type="EMBL" id="RFU65417.1"/>
    </source>
</evidence>
<keyword evidence="3" id="KW-1185">Reference proteome</keyword>
<sequence length="156" mass="18073">MSSIRRFFTKKEPILQDVDKRINSIEQTLETIKTYFSQINDETASSLLKQFEDELKPALRRQIKDASKNGKKESVLNDVHNPPIIIEQLRVDQIVVQKLEYSNNFGQLGIQELKGKLNIGTSHEGEIKTDKTDKFMSKSHEKMAEIPEVKFQPRKE</sequence>
<evidence type="ECO:0000256" key="1">
    <source>
        <dbReference type="SAM" id="MobiDB-lite"/>
    </source>
</evidence>